<name>A0A2G6KBJ4_9BACT</name>
<dbReference type="InterPro" id="IPR029903">
    <property type="entry name" value="RmlD-like-bd"/>
</dbReference>
<dbReference type="InterPro" id="IPR036291">
    <property type="entry name" value="NAD(P)-bd_dom_sf"/>
</dbReference>
<evidence type="ECO:0000256" key="1">
    <source>
        <dbReference type="ARBA" id="ARBA00010944"/>
    </source>
</evidence>
<dbReference type="PANTHER" id="PTHR10491:SF4">
    <property type="entry name" value="METHIONINE ADENOSYLTRANSFERASE 2 SUBUNIT BETA"/>
    <property type="match status" value="1"/>
</dbReference>
<dbReference type="Gene3D" id="3.40.50.720">
    <property type="entry name" value="NAD(P)-binding Rossmann-like Domain"/>
    <property type="match status" value="1"/>
</dbReference>
<dbReference type="Proteomes" id="UP000230821">
    <property type="component" value="Unassembled WGS sequence"/>
</dbReference>
<feature type="domain" description="RmlD-like substrate binding" evidence="3">
    <location>
        <begin position="46"/>
        <end position="306"/>
    </location>
</feature>
<dbReference type="GO" id="GO:0008831">
    <property type="term" value="F:dTDP-4-dehydrorhamnose reductase activity"/>
    <property type="evidence" value="ECO:0007669"/>
    <property type="project" value="UniProtKB-EC"/>
</dbReference>
<evidence type="ECO:0000259" key="3">
    <source>
        <dbReference type="Pfam" id="PF04321"/>
    </source>
</evidence>
<dbReference type="SUPFAM" id="SSF51735">
    <property type="entry name" value="NAD(P)-binding Rossmann-fold domains"/>
    <property type="match status" value="1"/>
</dbReference>
<evidence type="ECO:0000313" key="5">
    <source>
        <dbReference type="Proteomes" id="UP000230821"/>
    </source>
</evidence>
<protein>
    <recommendedName>
        <fullName evidence="2">dTDP-4-dehydrorhamnose reductase</fullName>
        <ecNumber evidence="2">1.1.1.133</ecNumber>
    </recommendedName>
</protein>
<keyword evidence="2" id="KW-0521">NADP</keyword>
<accession>A0A2G6KBJ4</accession>
<evidence type="ECO:0000313" key="4">
    <source>
        <dbReference type="EMBL" id="PIE33043.1"/>
    </source>
</evidence>
<dbReference type="Pfam" id="PF04321">
    <property type="entry name" value="RmlD_sub_bind"/>
    <property type="match status" value="1"/>
</dbReference>
<dbReference type="GO" id="GO:0019305">
    <property type="term" value="P:dTDP-rhamnose biosynthetic process"/>
    <property type="evidence" value="ECO:0007669"/>
    <property type="project" value="UniProtKB-UniPathway"/>
</dbReference>
<keyword evidence="2" id="KW-0560">Oxidoreductase</keyword>
<comment type="function">
    <text evidence="2">Catalyzes the reduction of dTDP-6-deoxy-L-lyxo-4-hexulose to yield dTDP-L-rhamnose.</text>
</comment>
<dbReference type="EMBL" id="PDSK01000104">
    <property type="protein sequence ID" value="PIE33043.1"/>
    <property type="molecule type" value="Genomic_DNA"/>
</dbReference>
<proteinExistence type="inferred from homology"/>
<comment type="caution">
    <text evidence="4">The sequence shown here is derived from an EMBL/GenBank/DDBJ whole genome shotgun (WGS) entry which is preliminary data.</text>
</comment>
<comment type="similarity">
    <text evidence="1 2">Belongs to the dTDP-4-dehydrorhamnose reductase family.</text>
</comment>
<dbReference type="EC" id="1.1.1.133" evidence="2"/>
<sequence>MNLPPFFYAYALLYEAFHYWRKWILGWNIARYSAKNYDVCFTYYKQPFLIKGCQDSYHLDLQNIEEIEEVVEVVQPGIIIHTAALANADVCEQRRSIAHAINVEGTRCLAECAEKIGARFVYISTDMVFDGNKGNYTEKDRATPVNYYGETKLLGEKVVREVSTDYLIFRMAVMYGHGNEKNGCFTDWIRRGLQRRSPISLFTDQYRTPLFAWEGGQAILEVLQHPVRNEIFHLAGSERITRYDFGQTFCRLFGYEEEYLHPVKMREIATVAKRGNDCSLDTTKISTVLGSQLSDVETGLKKMLQQESLIR</sequence>
<evidence type="ECO:0000256" key="2">
    <source>
        <dbReference type="RuleBase" id="RU364082"/>
    </source>
</evidence>
<dbReference type="PANTHER" id="PTHR10491">
    <property type="entry name" value="DTDP-4-DEHYDRORHAMNOSE REDUCTASE"/>
    <property type="match status" value="1"/>
</dbReference>
<dbReference type="UniPathway" id="UPA00124"/>
<dbReference type="InterPro" id="IPR005913">
    <property type="entry name" value="dTDP_dehydrorham_reduct"/>
</dbReference>
<organism evidence="4 5">
    <name type="scientific">candidate division KSB3 bacterium</name>
    <dbReference type="NCBI Taxonomy" id="2044937"/>
    <lineage>
        <taxon>Bacteria</taxon>
        <taxon>candidate division KSB3</taxon>
    </lineage>
</organism>
<reference evidence="4 5" key="1">
    <citation type="submission" date="2017-10" db="EMBL/GenBank/DDBJ databases">
        <title>Novel microbial diversity and functional potential in the marine mammal oral microbiome.</title>
        <authorList>
            <person name="Dudek N.K."/>
            <person name="Sun C.L."/>
            <person name="Burstein D."/>
            <person name="Kantor R.S."/>
            <person name="Aliaga Goltsman D.S."/>
            <person name="Bik E.M."/>
            <person name="Thomas B.C."/>
            <person name="Banfield J.F."/>
            <person name="Relman D.A."/>
        </authorList>
    </citation>
    <scope>NUCLEOTIDE SEQUENCE [LARGE SCALE GENOMIC DNA]</scope>
    <source>
        <strain evidence="4">DOLJORAL78_47_16</strain>
    </source>
</reference>
<dbReference type="AlphaFoldDB" id="A0A2G6KBJ4"/>
<gene>
    <name evidence="4" type="ORF">CSA56_13400</name>
</gene>
<comment type="pathway">
    <text evidence="2">Carbohydrate biosynthesis; dTDP-L-rhamnose biosynthesis.</text>
</comment>
<dbReference type="CDD" id="cd05254">
    <property type="entry name" value="dTDP_HR_like_SDR_e"/>
    <property type="match status" value="1"/>
</dbReference>